<dbReference type="InterPro" id="IPR036791">
    <property type="entry name" value="Ribosomal_bL9_C_sf"/>
</dbReference>
<evidence type="ECO:0000256" key="4">
    <source>
        <dbReference type="ARBA" id="ARBA00022980"/>
    </source>
</evidence>
<dbReference type="SUPFAM" id="SSF55653">
    <property type="entry name" value="Ribosomal protein L9 C-domain"/>
    <property type="match status" value="1"/>
</dbReference>
<dbReference type="KEGG" id="mana:MAMMFC1_01274"/>
<dbReference type="Pfam" id="PF01281">
    <property type="entry name" value="Ribosomal_L9_N"/>
    <property type="match status" value="1"/>
</dbReference>
<protein>
    <recommendedName>
        <fullName evidence="6 7">Large ribosomal subunit protein bL9</fullName>
    </recommendedName>
</protein>
<comment type="similarity">
    <text evidence="1 7">Belongs to the bacterial ribosomal protein bL9 family.</text>
</comment>
<name>A0A348AHS2_9FIRM</name>
<dbReference type="InterPro" id="IPR036935">
    <property type="entry name" value="Ribosomal_bL9_N_sf"/>
</dbReference>
<gene>
    <name evidence="7 9" type="primary">rplI</name>
    <name evidence="9" type="ORF">MAMMFC1_01274</name>
</gene>
<evidence type="ECO:0000313" key="10">
    <source>
        <dbReference type="Proteomes" id="UP000276437"/>
    </source>
</evidence>
<evidence type="ECO:0000259" key="8">
    <source>
        <dbReference type="PROSITE" id="PS00651"/>
    </source>
</evidence>
<dbReference type="InterPro" id="IPR020594">
    <property type="entry name" value="Ribosomal_bL9_bac/chp"/>
</dbReference>
<dbReference type="EMBL" id="AP018449">
    <property type="protein sequence ID" value="BBB90620.1"/>
    <property type="molecule type" value="Genomic_DNA"/>
</dbReference>
<dbReference type="GO" id="GO:0019843">
    <property type="term" value="F:rRNA binding"/>
    <property type="evidence" value="ECO:0007669"/>
    <property type="project" value="UniProtKB-UniRule"/>
</dbReference>
<proteinExistence type="inferred from homology"/>
<dbReference type="InterPro" id="IPR020069">
    <property type="entry name" value="Ribosomal_bL9_C"/>
</dbReference>
<keyword evidence="4 7" id="KW-0689">Ribosomal protein</keyword>
<dbReference type="SUPFAM" id="SSF55658">
    <property type="entry name" value="L9 N-domain-like"/>
    <property type="match status" value="1"/>
</dbReference>
<dbReference type="FunFam" id="3.10.430.100:FF:000002">
    <property type="entry name" value="50S ribosomal protein L9"/>
    <property type="match status" value="1"/>
</dbReference>
<sequence>MKLILQQEVKKLGKKGDIIDVAEGYARNYLLPQKLAIPATNNNINQITQQKASEARKKEQQLDEAKVMAGQMSKVEVTIPVKMGEGGKLFGSVTAKDIADALASQHKIEMDKRKIELKDAIKSLGSYPVTIKLHPEVSTQITVHVATTD</sequence>
<keyword evidence="5 7" id="KW-0687">Ribonucleoprotein</keyword>
<evidence type="ECO:0000256" key="1">
    <source>
        <dbReference type="ARBA" id="ARBA00010605"/>
    </source>
</evidence>
<comment type="function">
    <text evidence="7">Binds to the 23S rRNA.</text>
</comment>
<evidence type="ECO:0000256" key="5">
    <source>
        <dbReference type="ARBA" id="ARBA00023274"/>
    </source>
</evidence>
<dbReference type="GO" id="GO:1990904">
    <property type="term" value="C:ribonucleoprotein complex"/>
    <property type="evidence" value="ECO:0007669"/>
    <property type="project" value="UniProtKB-KW"/>
</dbReference>
<evidence type="ECO:0000256" key="6">
    <source>
        <dbReference type="ARBA" id="ARBA00035292"/>
    </source>
</evidence>
<dbReference type="RefSeq" id="WP_126307443.1">
    <property type="nucleotide sequence ID" value="NZ_AP018449.1"/>
</dbReference>
<dbReference type="GO" id="GO:0005840">
    <property type="term" value="C:ribosome"/>
    <property type="evidence" value="ECO:0007669"/>
    <property type="project" value="UniProtKB-KW"/>
</dbReference>
<dbReference type="AlphaFoldDB" id="A0A348AHS2"/>
<dbReference type="InterPro" id="IPR020070">
    <property type="entry name" value="Ribosomal_bL9_N"/>
</dbReference>
<dbReference type="Gene3D" id="3.40.5.10">
    <property type="entry name" value="Ribosomal protein L9, N-terminal domain"/>
    <property type="match status" value="1"/>
</dbReference>
<organism evidence="9 10">
    <name type="scientific">Methylomusa anaerophila</name>
    <dbReference type="NCBI Taxonomy" id="1930071"/>
    <lineage>
        <taxon>Bacteria</taxon>
        <taxon>Bacillati</taxon>
        <taxon>Bacillota</taxon>
        <taxon>Negativicutes</taxon>
        <taxon>Selenomonadales</taxon>
        <taxon>Sporomusaceae</taxon>
        <taxon>Methylomusa</taxon>
    </lineage>
</organism>
<evidence type="ECO:0000256" key="3">
    <source>
        <dbReference type="ARBA" id="ARBA00022884"/>
    </source>
</evidence>
<keyword evidence="10" id="KW-1185">Reference proteome</keyword>
<dbReference type="OrthoDB" id="9788336at2"/>
<keyword evidence="3 7" id="KW-0694">RNA-binding</keyword>
<dbReference type="NCBIfam" id="TIGR00158">
    <property type="entry name" value="L9"/>
    <property type="match status" value="1"/>
</dbReference>
<dbReference type="Pfam" id="PF03948">
    <property type="entry name" value="Ribosomal_L9_C"/>
    <property type="match status" value="1"/>
</dbReference>
<dbReference type="Proteomes" id="UP000276437">
    <property type="component" value="Chromosome"/>
</dbReference>
<dbReference type="GO" id="GO:0003735">
    <property type="term" value="F:structural constituent of ribosome"/>
    <property type="evidence" value="ECO:0007669"/>
    <property type="project" value="InterPro"/>
</dbReference>
<dbReference type="PROSITE" id="PS00651">
    <property type="entry name" value="RIBOSOMAL_L9"/>
    <property type="match status" value="1"/>
</dbReference>
<evidence type="ECO:0000313" key="9">
    <source>
        <dbReference type="EMBL" id="BBB90620.1"/>
    </source>
</evidence>
<feature type="domain" description="Ribosomal protein L9" evidence="8">
    <location>
        <begin position="13"/>
        <end position="40"/>
    </location>
</feature>
<dbReference type="InterPro" id="IPR009027">
    <property type="entry name" value="Ribosomal_bL9/RNase_H1_N"/>
</dbReference>
<reference evidence="9 10" key="1">
    <citation type="journal article" date="2018" name="Int. J. Syst. Evol. Microbiol.">
        <title>Methylomusa anaerophila gen. nov., sp. nov., an anaerobic methanol-utilizing bacterium isolated from a microbial fuel cell.</title>
        <authorList>
            <person name="Amano N."/>
            <person name="Yamamuro A."/>
            <person name="Miyahara M."/>
            <person name="Kouzuma A."/>
            <person name="Abe T."/>
            <person name="Watanabe K."/>
        </authorList>
    </citation>
    <scope>NUCLEOTIDE SEQUENCE [LARGE SCALE GENOMIC DNA]</scope>
    <source>
        <strain evidence="9 10">MMFC1</strain>
    </source>
</reference>
<dbReference type="GO" id="GO:0006412">
    <property type="term" value="P:translation"/>
    <property type="evidence" value="ECO:0007669"/>
    <property type="project" value="UniProtKB-UniRule"/>
</dbReference>
<dbReference type="HAMAP" id="MF_00503">
    <property type="entry name" value="Ribosomal_bL9"/>
    <property type="match status" value="1"/>
</dbReference>
<accession>A0A348AHS2</accession>
<dbReference type="InterPro" id="IPR000244">
    <property type="entry name" value="Ribosomal_bL9"/>
</dbReference>
<dbReference type="Gene3D" id="3.10.430.100">
    <property type="entry name" value="Ribosomal protein L9, C-terminal domain"/>
    <property type="match status" value="1"/>
</dbReference>
<dbReference type="PANTHER" id="PTHR21368">
    <property type="entry name" value="50S RIBOSOMAL PROTEIN L9"/>
    <property type="match status" value="1"/>
</dbReference>
<keyword evidence="2 7" id="KW-0699">rRNA-binding</keyword>
<evidence type="ECO:0000256" key="7">
    <source>
        <dbReference type="HAMAP-Rule" id="MF_00503"/>
    </source>
</evidence>
<evidence type="ECO:0000256" key="2">
    <source>
        <dbReference type="ARBA" id="ARBA00022730"/>
    </source>
</evidence>